<feature type="transmembrane region" description="Helical" evidence="5">
    <location>
        <begin position="160"/>
        <end position="179"/>
    </location>
</feature>
<feature type="active site" evidence="4">
    <location>
        <position position="10"/>
    </location>
</feature>
<evidence type="ECO:0000256" key="2">
    <source>
        <dbReference type="ARBA" id="ARBA00047806"/>
    </source>
</evidence>
<evidence type="ECO:0000256" key="5">
    <source>
        <dbReference type="SAM" id="Phobius"/>
    </source>
</evidence>
<gene>
    <name evidence="4" type="primary">msrA</name>
    <name evidence="7" type="ORF">EV215_1344</name>
</gene>
<dbReference type="AlphaFoldDB" id="A0AA46DY90"/>
<dbReference type="RefSeq" id="WP_208320355.1">
    <property type="nucleotide sequence ID" value="NZ_SOBG01000005.1"/>
</dbReference>
<feature type="domain" description="Peptide methionine sulphoxide reductase MsrA" evidence="6">
    <location>
        <begin position="4"/>
        <end position="148"/>
    </location>
</feature>
<evidence type="ECO:0000313" key="8">
    <source>
        <dbReference type="Proteomes" id="UP000294678"/>
    </source>
</evidence>
<protein>
    <recommendedName>
        <fullName evidence="4">Peptide methionine sulfoxide reductase MsrA</fullName>
        <shortName evidence="4">Protein-methionine-S-oxide reductase</shortName>
        <ecNumber evidence="4">1.8.4.11</ecNumber>
    </recommendedName>
    <alternativeName>
        <fullName evidence="4">Peptide-methionine (S)-S-oxide reductase</fullName>
        <shortName evidence="4">Peptide Met(O) reductase</shortName>
    </alternativeName>
</protein>
<evidence type="ECO:0000259" key="6">
    <source>
        <dbReference type="Pfam" id="PF01625"/>
    </source>
</evidence>
<evidence type="ECO:0000256" key="4">
    <source>
        <dbReference type="HAMAP-Rule" id="MF_01401"/>
    </source>
</evidence>
<keyword evidence="5" id="KW-0472">Membrane</keyword>
<evidence type="ECO:0000256" key="3">
    <source>
        <dbReference type="ARBA" id="ARBA00048782"/>
    </source>
</evidence>
<dbReference type="InterPro" id="IPR002569">
    <property type="entry name" value="Met_Sox_Rdtase_MsrA_dom"/>
</dbReference>
<dbReference type="Pfam" id="PF01625">
    <property type="entry name" value="PMSR"/>
    <property type="match status" value="1"/>
</dbReference>
<keyword evidence="8" id="KW-1185">Reference proteome</keyword>
<comment type="caution">
    <text evidence="7">The sequence shown here is derived from an EMBL/GenBank/DDBJ whole genome shotgun (WGS) entry which is preliminary data.</text>
</comment>
<dbReference type="EMBL" id="SOBG01000005">
    <property type="protein sequence ID" value="TDT69803.1"/>
    <property type="molecule type" value="Genomic_DNA"/>
</dbReference>
<dbReference type="Gene3D" id="3.30.1060.10">
    <property type="entry name" value="Peptide methionine sulphoxide reductase MsrA"/>
    <property type="match status" value="1"/>
</dbReference>
<evidence type="ECO:0000313" key="7">
    <source>
        <dbReference type="EMBL" id="TDT69803.1"/>
    </source>
</evidence>
<accession>A0AA46DY90</accession>
<dbReference type="PANTHER" id="PTHR43774">
    <property type="entry name" value="PEPTIDE METHIONINE SULFOXIDE REDUCTASE"/>
    <property type="match status" value="1"/>
</dbReference>
<proteinExistence type="inferred from homology"/>
<dbReference type="Proteomes" id="UP000294678">
    <property type="component" value="Unassembled WGS sequence"/>
</dbReference>
<name>A0AA46DY90_9FUSO</name>
<dbReference type="PANTHER" id="PTHR43774:SF1">
    <property type="entry name" value="PEPTIDE METHIONINE SULFOXIDE REDUCTASE MSRA 2"/>
    <property type="match status" value="1"/>
</dbReference>
<dbReference type="NCBIfam" id="TIGR00401">
    <property type="entry name" value="msrA"/>
    <property type="match status" value="1"/>
</dbReference>
<comment type="function">
    <text evidence="4">Has an important function as a repair enzyme for proteins that have been inactivated by oxidation. Catalyzes the reversible oxidation-reduction of methionine sulfoxide in proteins to methionine.</text>
</comment>
<dbReference type="HAMAP" id="MF_01401">
    <property type="entry name" value="MsrA"/>
    <property type="match status" value="1"/>
</dbReference>
<comment type="similarity">
    <text evidence="4">Belongs to the MsrA Met sulfoxide reductase family.</text>
</comment>
<keyword evidence="5" id="KW-0812">Transmembrane</keyword>
<keyword evidence="1 4" id="KW-0560">Oxidoreductase</keyword>
<dbReference type="SUPFAM" id="SSF55068">
    <property type="entry name" value="Peptide methionine sulfoxide reductase"/>
    <property type="match status" value="1"/>
</dbReference>
<comment type="catalytic activity">
    <reaction evidence="2 4">
        <text>L-methionyl-[protein] + [thioredoxin]-disulfide + H2O = L-methionyl-(S)-S-oxide-[protein] + [thioredoxin]-dithiol</text>
        <dbReference type="Rhea" id="RHEA:14217"/>
        <dbReference type="Rhea" id="RHEA-COMP:10698"/>
        <dbReference type="Rhea" id="RHEA-COMP:10700"/>
        <dbReference type="Rhea" id="RHEA-COMP:12313"/>
        <dbReference type="Rhea" id="RHEA-COMP:12315"/>
        <dbReference type="ChEBI" id="CHEBI:15377"/>
        <dbReference type="ChEBI" id="CHEBI:16044"/>
        <dbReference type="ChEBI" id="CHEBI:29950"/>
        <dbReference type="ChEBI" id="CHEBI:44120"/>
        <dbReference type="ChEBI" id="CHEBI:50058"/>
        <dbReference type="EC" id="1.8.4.11"/>
    </reaction>
</comment>
<dbReference type="EC" id="1.8.4.11" evidence="4"/>
<reference evidence="7 8" key="1">
    <citation type="submission" date="2019-03" db="EMBL/GenBank/DDBJ databases">
        <title>Genomic Encyclopedia of Type Strains, Phase IV (KMG-IV): sequencing the most valuable type-strain genomes for metagenomic binning, comparative biology and taxonomic classification.</title>
        <authorList>
            <person name="Goeker M."/>
        </authorList>
    </citation>
    <scope>NUCLEOTIDE SEQUENCE [LARGE SCALE GENOMIC DNA]</scope>
    <source>
        <strain evidence="7 8">DSM 100055</strain>
    </source>
</reference>
<sequence length="180" mass="21546">MEIAYFAGGCFWGIEYEFQRIKGVIDTEVGFMGGHVKNPTYKEVYTDNTGHAETVKVIYDENIVTYRELLEEFFKMHDPTSLNKQGKDNGTRYRSEIFYTNENQKKEANEFIRYIEDIKLYSKKIVTKISKANDFYPAEEYHQNYKVKIYKKKRFLHRTFRITVILITFFLLVFIKLYLS</sequence>
<comment type="catalytic activity">
    <reaction evidence="3 4">
        <text>[thioredoxin]-disulfide + L-methionine + H2O = L-methionine (S)-S-oxide + [thioredoxin]-dithiol</text>
        <dbReference type="Rhea" id="RHEA:19993"/>
        <dbReference type="Rhea" id="RHEA-COMP:10698"/>
        <dbReference type="Rhea" id="RHEA-COMP:10700"/>
        <dbReference type="ChEBI" id="CHEBI:15377"/>
        <dbReference type="ChEBI" id="CHEBI:29950"/>
        <dbReference type="ChEBI" id="CHEBI:50058"/>
        <dbReference type="ChEBI" id="CHEBI:57844"/>
        <dbReference type="ChEBI" id="CHEBI:58772"/>
        <dbReference type="EC" id="1.8.4.11"/>
    </reaction>
</comment>
<organism evidence="7 8">
    <name type="scientific">Hypnocyclicus thermotrophus</name>
    <dbReference type="NCBI Taxonomy" id="1627895"/>
    <lineage>
        <taxon>Bacteria</taxon>
        <taxon>Fusobacteriati</taxon>
        <taxon>Fusobacteriota</taxon>
        <taxon>Fusobacteriia</taxon>
        <taxon>Fusobacteriales</taxon>
        <taxon>Fusobacteriaceae</taxon>
        <taxon>Hypnocyclicus</taxon>
    </lineage>
</organism>
<dbReference type="InterPro" id="IPR036509">
    <property type="entry name" value="Met_Sox_Rdtase_MsrA_sf"/>
</dbReference>
<evidence type="ECO:0000256" key="1">
    <source>
        <dbReference type="ARBA" id="ARBA00023002"/>
    </source>
</evidence>
<dbReference type="GO" id="GO:0008113">
    <property type="term" value="F:peptide-methionine (S)-S-oxide reductase activity"/>
    <property type="evidence" value="ECO:0007669"/>
    <property type="project" value="UniProtKB-UniRule"/>
</dbReference>
<keyword evidence="5" id="KW-1133">Transmembrane helix</keyword>